<dbReference type="Pfam" id="PF00440">
    <property type="entry name" value="TetR_N"/>
    <property type="match status" value="1"/>
</dbReference>
<dbReference type="AlphaFoldDB" id="A0A1C6S5B9"/>
<evidence type="ECO:0000256" key="2">
    <source>
        <dbReference type="ARBA" id="ARBA00023125"/>
    </source>
</evidence>
<dbReference type="EMBL" id="FMHV01000002">
    <property type="protein sequence ID" value="SCL24568.1"/>
    <property type="molecule type" value="Genomic_DNA"/>
</dbReference>
<dbReference type="PRINTS" id="PR00455">
    <property type="entry name" value="HTHTETR"/>
</dbReference>
<dbReference type="STRING" id="568872.GA0070624_2946"/>
<proteinExistence type="predicted"/>
<dbReference type="PANTHER" id="PTHR30055">
    <property type="entry name" value="HTH-TYPE TRANSCRIPTIONAL REGULATOR RUTR"/>
    <property type="match status" value="1"/>
</dbReference>
<dbReference type="PANTHER" id="PTHR30055:SF238">
    <property type="entry name" value="MYCOFACTOCIN BIOSYNTHESIS TRANSCRIPTIONAL REGULATOR MFTR-RELATED"/>
    <property type="match status" value="1"/>
</dbReference>
<dbReference type="GO" id="GO:0003700">
    <property type="term" value="F:DNA-binding transcription factor activity"/>
    <property type="evidence" value="ECO:0007669"/>
    <property type="project" value="TreeGrafter"/>
</dbReference>
<organism evidence="6 7">
    <name type="scientific">Micromonospora rhizosphaerae</name>
    <dbReference type="NCBI Taxonomy" id="568872"/>
    <lineage>
        <taxon>Bacteria</taxon>
        <taxon>Bacillati</taxon>
        <taxon>Actinomycetota</taxon>
        <taxon>Actinomycetes</taxon>
        <taxon>Micromonosporales</taxon>
        <taxon>Micromonosporaceae</taxon>
        <taxon>Micromonospora</taxon>
    </lineage>
</organism>
<dbReference type="PROSITE" id="PS50977">
    <property type="entry name" value="HTH_TETR_2"/>
    <property type="match status" value="1"/>
</dbReference>
<dbReference type="Proteomes" id="UP000199413">
    <property type="component" value="Unassembled WGS sequence"/>
</dbReference>
<protein>
    <submittedName>
        <fullName evidence="6">Transcriptional regulator, TetR family</fullName>
    </submittedName>
</protein>
<dbReference type="SUPFAM" id="SSF48498">
    <property type="entry name" value="Tetracyclin repressor-like, C-terminal domain"/>
    <property type="match status" value="1"/>
</dbReference>
<dbReference type="SUPFAM" id="SSF46689">
    <property type="entry name" value="Homeodomain-like"/>
    <property type="match status" value="1"/>
</dbReference>
<reference evidence="7" key="1">
    <citation type="submission" date="2016-06" db="EMBL/GenBank/DDBJ databases">
        <authorList>
            <person name="Varghese N."/>
            <person name="Submissions Spin"/>
        </authorList>
    </citation>
    <scope>NUCLEOTIDE SEQUENCE [LARGE SCALE GENOMIC DNA]</scope>
    <source>
        <strain evidence="7">DSM 45431</strain>
    </source>
</reference>
<sequence>MMSPRRAVALRGGEQSLREHLIAAAERLIARRGAGGLTVRDIAREAQVADGVLYNHFADKEELLAYALHAHVRSAEAALTEAPSEAGSGTVEANLRAYLSRALALHAAILPAFAGVVTQPKVLARLAGLPNPMAGGHGLRTELAGYVRGEQRLGRVAGDASAEAVAALVVGVCHDLVLGHLLDPSRPAPEPSPHLIDDLVRTLLRGILPSAP</sequence>
<dbReference type="InterPro" id="IPR009057">
    <property type="entry name" value="Homeodomain-like_sf"/>
</dbReference>
<dbReference type="InterPro" id="IPR036271">
    <property type="entry name" value="Tet_transcr_reg_TetR-rel_C_sf"/>
</dbReference>
<evidence type="ECO:0000256" key="4">
    <source>
        <dbReference type="PROSITE-ProRule" id="PRU00335"/>
    </source>
</evidence>
<dbReference type="InterPro" id="IPR050109">
    <property type="entry name" value="HTH-type_TetR-like_transc_reg"/>
</dbReference>
<evidence type="ECO:0000313" key="7">
    <source>
        <dbReference type="Proteomes" id="UP000199413"/>
    </source>
</evidence>
<keyword evidence="1" id="KW-0805">Transcription regulation</keyword>
<dbReference type="GO" id="GO:0000976">
    <property type="term" value="F:transcription cis-regulatory region binding"/>
    <property type="evidence" value="ECO:0007669"/>
    <property type="project" value="TreeGrafter"/>
</dbReference>
<evidence type="ECO:0000256" key="3">
    <source>
        <dbReference type="ARBA" id="ARBA00023163"/>
    </source>
</evidence>
<feature type="DNA-binding region" description="H-T-H motif" evidence="4">
    <location>
        <begin position="38"/>
        <end position="57"/>
    </location>
</feature>
<dbReference type="InterPro" id="IPR001647">
    <property type="entry name" value="HTH_TetR"/>
</dbReference>
<gene>
    <name evidence="6" type="ORF">GA0070624_2946</name>
</gene>
<keyword evidence="7" id="KW-1185">Reference proteome</keyword>
<evidence type="ECO:0000256" key="1">
    <source>
        <dbReference type="ARBA" id="ARBA00023015"/>
    </source>
</evidence>
<dbReference type="Gene3D" id="1.10.357.10">
    <property type="entry name" value="Tetracycline Repressor, domain 2"/>
    <property type="match status" value="1"/>
</dbReference>
<feature type="domain" description="HTH tetR-type" evidence="5">
    <location>
        <begin position="15"/>
        <end position="75"/>
    </location>
</feature>
<name>A0A1C6S5B9_9ACTN</name>
<accession>A0A1C6S5B9</accession>
<keyword evidence="3" id="KW-0804">Transcription</keyword>
<evidence type="ECO:0000313" key="6">
    <source>
        <dbReference type="EMBL" id="SCL24568.1"/>
    </source>
</evidence>
<keyword evidence="2 4" id="KW-0238">DNA-binding</keyword>
<evidence type="ECO:0000259" key="5">
    <source>
        <dbReference type="PROSITE" id="PS50977"/>
    </source>
</evidence>